<organism evidence="1 2">
    <name type="scientific">Herminiimonas arsenicoxydans</name>
    <dbReference type="NCBI Taxonomy" id="204773"/>
    <lineage>
        <taxon>Bacteria</taxon>
        <taxon>Pseudomonadati</taxon>
        <taxon>Pseudomonadota</taxon>
        <taxon>Betaproteobacteria</taxon>
        <taxon>Burkholderiales</taxon>
        <taxon>Oxalobacteraceae</taxon>
        <taxon>Herminiimonas</taxon>
    </lineage>
</organism>
<evidence type="ECO:0000313" key="1">
    <source>
        <dbReference type="EMBL" id="CAL60799.1"/>
    </source>
</evidence>
<sequence>MGAICSGPSSQFVREQTVFGYVYSAISVFKTSDKPMPQGFIQGVKHTSSEIYSVR</sequence>
<keyword evidence="2" id="KW-1185">Reference proteome</keyword>
<dbReference type="Proteomes" id="UP000006697">
    <property type="component" value="Chromosome"/>
</dbReference>
<gene>
    <name evidence="1" type="ordered locus">HEAR0599</name>
</gene>
<protein>
    <submittedName>
        <fullName evidence="1">Uncharacterized protein</fullName>
    </submittedName>
</protein>
<dbReference type="EMBL" id="CU207211">
    <property type="protein sequence ID" value="CAL60799.1"/>
    <property type="molecule type" value="Genomic_DNA"/>
</dbReference>
<reference evidence="1 2" key="1">
    <citation type="journal article" date="2007" name="PLoS Genet.">
        <title>A tale of two oxidation states: bacterial colonization of arsenic-rich environments.</title>
        <authorList>
            <person name="Muller D."/>
            <person name="Medigue C."/>
            <person name="Koechler S."/>
            <person name="Barbe V."/>
            <person name="Barakat M."/>
            <person name="Talla E."/>
            <person name="Bonnefoy V."/>
            <person name="Krin E."/>
            <person name="Arsene-Ploetze F."/>
            <person name="Carapito C."/>
            <person name="Chandler M."/>
            <person name="Cournoyer B."/>
            <person name="Cruveiller S."/>
            <person name="Dossat C."/>
            <person name="Duval S."/>
            <person name="Heymann M."/>
            <person name="Leize E."/>
            <person name="Lieutaud A."/>
            <person name="Lievremont D."/>
            <person name="Makita Y."/>
            <person name="Mangenot S."/>
            <person name="Nitschke W."/>
            <person name="Ortet P."/>
            <person name="Perdrial N."/>
            <person name="Schoepp B."/>
            <person name="Siguier N."/>
            <person name="Simeonova D.D."/>
            <person name="Rouy Z."/>
            <person name="Segurens B."/>
            <person name="Turlin E."/>
            <person name="Vallenet D."/>
            <person name="Van Dorsselaer A."/>
            <person name="Weiss S."/>
            <person name="Weissenbach J."/>
            <person name="Lett M.C."/>
            <person name="Danchin A."/>
            <person name="Bertin P.N."/>
        </authorList>
    </citation>
    <scope>NUCLEOTIDE SEQUENCE [LARGE SCALE GENOMIC DNA]</scope>
    <source>
        <strain evidence="2">ULPAs1</strain>
    </source>
</reference>
<dbReference type="KEGG" id="har:HEAR0599"/>
<dbReference type="HOGENOM" id="CLU_3026105_0_0_4"/>
<proteinExistence type="predicted"/>
<name>A4G2R2_HERAR</name>
<evidence type="ECO:0000313" key="2">
    <source>
        <dbReference type="Proteomes" id="UP000006697"/>
    </source>
</evidence>
<dbReference type="AlphaFoldDB" id="A4G2R2"/>
<dbReference type="STRING" id="204773.HEAR0599"/>
<accession>A4G2R2</accession>